<dbReference type="GO" id="GO:0040008">
    <property type="term" value="P:regulation of growth"/>
    <property type="evidence" value="ECO:0007669"/>
    <property type="project" value="UniProtKB-ARBA"/>
</dbReference>
<dbReference type="PANTHER" id="PTHR33136">
    <property type="entry name" value="RAPID ALKALINIZATION FACTOR-LIKE"/>
    <property type="match status" value="1"/>
</dbReference>
<organism evidence="8 9">
    <name type="scientific">Hibiscus syriacus</name>
    <name type="common">Rose of Sharon</name>
    <dbReference type="NCBI Taxonomy" id="106335"/>
    <lineage>
        <taxon>Eukaryota</taxon>
        <taxon>Viridiplantae</taxon>
        <taxon>Streptophyta</taxon>
        <taxon>Embryophyta</taxon>
        <taxon>Tracheophyta</taxon>
        <taxon>Spermatophyta</taxon>
        <taxon>Magnoliopsida</taxon>
        <taxon>eudicotyledons</taxon>
        <taxon>Gunneridae</taxon>
        <taxon>Pentapetalae</taxon>
        <taxon>rosids</taxon>
        <taxon>malvids</taxon>
        <taxon>Malvales</taxon>
        <taxon>Malvaceae</taxon>
        <taxon>Malvoideae</taxon>
        <taxon>Hibiscus</taxon>
    </lineage>
</organism>
<dbReference type="GO" id="GO:0005179">
    <property type="term" value="F:hormone activity"/>
    <property type="evidence" value="ECO:0007669"/>
    <property type="project" value="UniProtKB-KW"/>
</dbReference>
<accession>A0A6A2WD04</accession>
<dbReference type="GO" id="GO:0019722">
    <property type="term" value="P:calcium-mediated signaling"/>
    <property type="evidence" value="ECO:0007669"/>
    <property type="project" value="TreeGrafter"/>
</dbReference>
<keyword evidence="6" id="KW-1015">Disulfide bond</keyword>
<evidence type="ECO:0000256" key="6">
    <source>
        <dbReference type="ARBA" id="ARBA00023157"/>
    </source>
</evidence>
<feature type="signal peptide" evidence="7">
    <location>
        <begin position="1"/>
        <end position="24"/>
    </location>
</feature>
<dbReference type="Proteomes" id="UP000436088">
    <property type="component" value="Unassembled WGS sequence"/>
</dbReference>
<keyword evidence="3" id="KW-0964">Secreted</keyword>
<dbReference type="Pfam" id="PF05498">
    <property type="entry name" value="RALF"/>
    <property type="match status" value="1"/>
</dbReference>
<name>A0A6A2WD04_HIBSY</name>
<reference evidence="8" key="1">
    <citation type="submission" date="2019-09" db="EMBL/GenBank/DDBJ databases">
        <title>Draft genome information of white flower Hibiscus syriacus.</title>
        <authorList>
            <person name="Kim Y.-M."/>
        </authorList>
    </citation>
    <scope>NUCLEOTIDE SEQUENCE [LARGE SCALE GENOMIC DNA]</scope>
    <source>
        <strain evidence="8">YM2019G1</strain>
    </source>
</reference>
<evidence type="ECO:0000256" key="5">
    <source>
        <dbReference type="ARBA" id="ARBA00022729"/>
    </source>
</evidence>
<keyword evidence="4" id="KW-0372">Hormone</keyword>
<dbReference type="GO" id="GO:0005576">
    <property type="term" value="C:extracellular region"/>
    <property type="evidence" value="ECO:0007669"/>
    <property type="project" value="UniProtKB-SubCell"/>
</dbReference>
<proteinExistence type="inferred from homology"/>
<evidence type="ECO:0000313" key="9">
    <source>
        <dbReference type="Proteomes" id="UP000436088"/>
    </source>
</evidence>
<evidence type="ECO:0000256" key="3">
    <source>
        <dbReference type="ARBA" id="ARBA00022525"/>
    </source>
</evidence>
<evidence type="ECO:0000256" key="4">
    <source>
        <dbReference type="ARBA" id="ARBA00022702"/>
    </source>
</evidence>
<dbReference type="InterPro" id="IPR008801">
    <property type="entry name" value="RALF"/>
</dbReference>
<dbReference type="EMBL" id="VEPZ02001776">
    <property type="protein sequence ID" value="KAE8655748.1"/>
    <property type="molecule type" value="Genomic_DNA"/>
</dbReference>
<evidence type="ECO:0000313" key="8">
    <source>
        <dbReference type="EMBL" id="KAE8655748.1"/>
    </source>
</evidence>
<comment type="similarity">
    <text evidence="2">Belongs to the plant rapid alkalinization factor (RALF) family.</text>
</comment>
<keyword evidence="5 7" id="KW-0732">Signal</keyword>
<comment type="subcellular location">
    <subcellularLocation>
        <location evidence="1">Secreted</location>
    </subcellularLocation>
</comment>
<dbReference type="GO" id="GO:0009506">
    <property type="term" value="C:plasmodesma"/>
    <property type="evidence" value="ECO:0007669"/>
    <property type="project" value="TreeGrafter"/>
</dbReference>
<evidence type="ECO:0000256" key="7">
    <source>
        <dbReference type="SAM" id="SignalP"/>
    </source>
</evidence>
<protein>
    <submittedName>
        <fullName evidence="8">Protein RALF-like 19</fullName>
    </submittedName>
</protein>
<sequence>MESKVRAMLGLILALAMAVECVKCHTVSRDSCNRGGNRSIEFETDDLMDTEMYIRQLAGGRKAISYEAIRHNAIPCSRPGRSYYNCNGRGRQANPYTRGCTTMTHCRRIYE</sequence>
<gene>
    <name evidence="8" type="ORF">F3Y22_tig00117021pilonHSYRG00327</name>
</gene>
<evidence type="ECO:0000256" key="2">
    <source>
        <dbReference type="ARBA" id="ARBA00009178"/>
    </source>
</evidence>
<evidence type="ECO:0000256" key="1">
    <source>
        <dbReference type="ARBA" id="ARBA00004613"/>
    </source>
</evidence>
<comment type="caution">
    <text evidence="8">The sequence shown here is derived from an EMBL/GenBank/DDBJ whole genome shotgun (WGS) entry which is preliminary data.</text>
</comment>
<dbReference type="PANTHER" id="PTHR33136:SF6">
    <property type="entry name" value="PROTEIN RALF-LIKE 34"/>
    <property type="match status" value="1"/>
</dbReference>
<keyword evidence="9" id="KW-1185">Reference proteome</keyword>
<dbReference type="AlphaFoldDB" id="A0A6A2WD04"/>
<feature type="chain" id="PRO_5025358644" evidence="7">
    <location>
        <begin position="25"/>
        <end position="111"/>
    </location>
</feature>